<protein>
    <submittedName>
        <fullName evidence="3">Glycosyltransferase family 9 protein</fullName>
    </submittedName>
</protein>
<dbReference type="Pfam" id="PF11477">
    <property type="entry name" value="PM0188"/>
    <property type="match status" value="1"/>
</dbReference>
<dbReference type="InterPro" id="IPR043078">
    <property type="entry name" value="Sialyltransferase_N"/>
</dbReference>
<evidence type="ECO:0000313" key="4">
    <source>
        <dbReference type="Proteomes" id="UP001331691"/>
    </source>
</evidence>
<dbReference type="InterPro" id="IPR051199">
    <property type="entry name" value="LPS_LOS_Heptosyltrfase"/>
</dbReference>
<organism evidence="3 4">
    <name type="scientific">Kluyvera ascorbata</name>
    <dbReference type="NCBI Taxonomy" id="51288"/>
    <lineage>
        <taxon>Bacteria</taxon>
        <taxon>Pseudomonadati</taxon>
        <taxon>Pseudomonadota</taxon>
        <taxon>Gammaproteobacteria</taxon>
        <taxon>Enterobacterales</taxon>
        <taxon>Enterobacteriaceae</taxon>
        <taxon>Kluyvera</taxon>
    </lineage>
</organism>
<comment type="caution">
    <text evidence="3">The sequence shown here is derived from an EMBL/GenBank/DDBJ whole genome shotgun (WGS) entry which is preliminary data.</text>
</comment>
<dbReference type="SUPFAM" id="SSF53756">
    <property type="entry name" value="UDP-Glycosyltransferase/glycogen phosphorylase"/>
    <property type="match status" value="1"/>
</dbReference>
<dbReference type="RefSeq" id="WP_331388363.1">
    <property type="nucleotide sequence ID" value="NZ_JAZKKV010000001.1"/>
</dbReference>
<dbReference type="Pfam" id="PF01075">
    <property type="entry name" value="Glyco_transf_9"/>
    <property type="match status" value="1"/>
</dbReference>
<name>A0AB35XB13_9ENTR</name>
<dbReference type="AlphaFoldDB" id="A0AB35XB13"/>
<dbReference type="PANTHER" id="PTHR30160:SF1">
    <property type="entry name" value="LIPOPOLYSACCHARIDE 1,2-N-ACETYLGLUCOSAMINETRANSFERASE-RELATED"/>
    <property type="match status" value="1"/>
</dbReference>
<proteinExistence type="predicted"/>
<dbReference type="Proteomes" id="UP001331691">
    <property type="component" value="Unassembled WGS sequence"/>
</dbReference>
<keyword evidence="1" id="KW-0328">Glycosyltransferase</keyword>
<evidence type="ECO:0000256" key="1">
    <source>
        <dbReference type="ARBA" id="ARBA00022676"/>
    </source>
</evidence>
<dbReference type="Gene3D" id="3.40.50.11120">
    <property type="entry name" value="Sialyltransferase, N-terminal GT-B Rossman nucleotide-binding domain"/>
    <property type="match status" value="1"/>
</dbReference>
<sequence length="723" mass="81804">MLNYLNDIGNTDIFSVFISAEESRLDKTLLTAHQGFVLPHAYEEKHYQQLIVKLGDIIDAHRFENVEVHFPVTTSAIAILAFGLLRQLSKRLPARALSLHVWDGKIEDVLYRQEFSSLRQSTAASTTARLADELKLMMDNPEIPFRFRFDTPFLFYFWHTIFETTYHFVRPELMRRNHHCPFFERLLARSVAIDAECIKSQDKKTLMMLMKITGIDGGIFAVLKTYMAPGTLMLNYSEANYHKRAADYAGLKQYEADFVTHFAQVCVQDPRLGQHAQKVVHCAASASSYRQTFISAGDDKNLRYEAQCSLFLLHALGCLPQRLAGFPDLYLLAFPAARVAHYLLHEAPEFASSQKFLALLQAVGCNTEPLYARETSTLMRKTLCEEAQETLLIKMESSLGDCMFALAAVKQLHLQRQVPITFMTRHAYVPLAQCCPWVDKVIALEDKANHALMDYCAQETRRNQKFCEQLHIVSHQHQIDACLKSVGLTAEPGSLSMTLDLSQQDVSRVTQFFVEHQLGEENIVLLHGNIGDPNRTWSGENWNALAEQFIATGWRVIAIGSTNNKYAETQVCTFENGQVINAVDRFSIIETIALMRRCQLLVATDSGPVALAGASDIGIVALYTIVPGDRRIAYRHGELGWNALCINLKCRYGHCMSLSMDAQFCRKVLHSNIQMRRLNDWCPLGDVDGEQARYACITRYPAERLFKEITTFIGSPAFIRQGG</sequence>
<dbReference type="PANTHER" id="PTHR30160">
    <property type="entry name" value="TETRAACYLDISACCHARIDE 4'-KINASE-RELATED"/>
    <property type="match status" value="1"/>
</dbReference>
<reference evidence="3 4" key="1">
    <citation type="submission" date="2023-10" db="EMBL/GenBank/DDBJ databases">
        <title>Wastewater isolates of ESBL- and carbapenemase-producing Gram-negative bacteria from New Zealand.</title>
        <authorList>
            <person name="Straub C."/>
            <person name="Weaver L."/>
            <person name="Cornelius A."/>
            <person name="Mcgill E."/>
            <person name="Dyet K."/>
            <person name="White L."/>
            <person name="Pattis I."/>
        </authorList>
    </citation>
    <scope>NUCLEOTIDE SEQUENCE [LARGE SCALE GENOMIC DNA]</scope>
    <source>
        <strain evidence="3 4">ESBL09</strain>
    </source>
</reference>
<dbReference type="InterPro" id="IPR002201">
    <property type="entry name" value="Glyco_trans_9"/>
</dbReference>
<dbReference type="CDD" id="cd03789">
    <property type="entry name" value="GT9_LPS_heptosyltransferase"/>
    <property type="match status" value="1"/>
</dbReference>
<dbReference type="Gene3D" id="3.40.50.2000">
    <property type="entry name" value="Glycogen Phosphorylase B"/>
    <property type="match status" value="2"/>
</dbReference>
<dbReference type="InterPro" id="IPR021574">
    <property type="entry name" value="PM0188"/>
</dbReference>
<dbReference type="GO" id="GO:0009244">
    <property type="term" value="P:lipopolysaccharide core region biosynthetic process"/>
    <property type="evidence" value="ECO:0007669"/>
    <property type="project" value="TreeGrafter"/>
</dbReference>
<evidence type="ECO:0000256" key="2">
    <source>
        <dbReference type="ARBA" id="ARBA00022679"/>
    </source>
</evidence>
<evidence type="ECO:0000313" key="3">
    <source>
        <dbReference type="EMBL" id="MEE9655064.1"/>
    </source>
</evidence>
<dbReference type="EMBL" id="JAZKKV010000001">
    <property type="protein sequence ID" value="MEE9655064.1"/>
    <property type="molecule type" value="Genomic_DNA"/>
</dbReference>
<dbReference type="GO" id="GO:0005829">
    <property type="term" value="C:cytosol"/>
    <property type="evidence" value="ECO:0007669"/>
    <property type="project" value="TreeGrafter"/>
</dbReference>
<keyword evidence="2" id="KW-0808">Transferase</keyword>
<keyword evidence="4" id="KW-1185">Reference proteome</keyword>
<gene>
    <name evidence="3" type="ORF">V4836_13050</name>
</gene>
<dbReference type="GO" id="GO:0008713">
    <property type="term" value="F:ADP-heptose-lipopolysaccharide heptosyltransferase activity"/>
    <property type="evidence" value="ECO:0007669"/>
    <property type="project" value="TreeGrafter"/>
</dbReference>
<accession>A0AB35XB13</accession>